<feature type="compositionally biased region" description="Polar residues" evidence="1">
    <location>
        <begin position="42"/>
        <end position="55"/>
    </location>
</feature>
<proteinExistence type="predicted"/>
<protein>
    <submittedName>
        <fullName evidence="2">CRISPR-associated DxTHG motif protein</fullName>
    </submittedName>
</protein>
<dbReference type="AlphaFoldDB" id="A0A3A4KZB4"/>
<reference evidence="2 3" key="1">
    <citation type="submission" date="2018-09" db="EMBL/GenBank/DDBJ databases">
        <title>YIM PH21274 draft genome.</title>
        <authorList>
            <person name="Miao C."/>
        </authorList>
    </citation>
    <scope>NUCLEOTIDE SEQUENCE [LARGE SCALE GENOMIC DNA]</scope>
    <source>
        <strain evidence="2 3">YIM PH 21724</strain>
    </source>
</reference>
<name>A0A3A4KZB4_9NOCA</name>
<organism evidence="2 3">
    <name type="scientific">Nocardia panacis</name>
    <dbReference type="NCBI Taxonomy" id="2340916"/>
    <lineage>
        <taxon>Bacteria</taxon>
        <taxon>Bacillati</taxon>
        <taxon>Actinomycetota</taxon>
        <taxon>Actinomycetes</taxon>
        <taxon>Mycobacteriales</taxon>
        <taxon>Nocardiaceae</taxon>
        <taxon>Nocardia</taxon>
    </lineage>
</organism>
<keyword evidence="3" id="KW-1185">Reference proteome</keyword>
<accession>A0A3A4KZB4</accession>
<evidence type="ECO:0000313" key="3">
    <source>
        <dbReference type="Proteomes" id="UP000266677"/>
    </source>
</evidence>
<sequence length="156" mass="16654">MPDACVFPEPVPAVPLSPQTWVSTFSAHSVIATSTERKDGRGTSTAGDTTHSLRSTPVVAGVGKSTSSPAQISPTPNPRSARYSLEIVLSRSGRTSTVQRLFPGSRRIGPHAPVARVRCARTRSPGITTAPTWEDVRTVIRPVSGWSVTGKLNRLR</sequence>
<dbReference type="Proteomes" id="UP000266677">
    <property type="component" value="Unassembled WGS sequence"/>
</dbReference>
<feature type="compositionally biased region" description="Polar residues" evidence="1">
    <location>
        <begin position="64"/>
        <end position="74"/>
    </location>
</feature>
<gene>
    <name evidence="2" type="ORF">D5S18_02895</name>
</gene>
<comment type="caution">
    <text evidence="2">The sequence shown here is derived from an EMBL/GenBank/DDBJ whole genome shotgun (WGS) entry which is preliminary data.</text>
</comment>
<feature type="region of interest" description="Disordered" evidence="1">
    <location>
        <begin position="33"/>
        <end position="79"/>
    </location>
</feature>
<evidence type="ECO:0000256" key="1">
    <source>
        <dbReference type="SAM" id="MobiDB-lite"/>
    </source>
</evidence>
<dbReference type="EMBL" id="QZFU01000010">
    <property type="protein sequence ID" value="RJO79294.1"/>
    <property type="molecule type" value="Genomic_DNA"/>
</dbReference>
<evidence type="ECO:0000313" key="2">
    <source>
        <dbReference type="EMBL" id="RJO79294.1"/>
    </source>
</evidence>